<evidence type="ECO:0000256" key="6">
    <source>
        <dbReference type="ARBA" id="ARBA00022781"/>
    </source>
</evidence>
<dbReference type="PROSITE" id="PS00449">
    <property type="entry name" value="ATPASE_A"/>
    <property type="match status" value="1"/>
</dbReference>
<keyword evidence="6 11" id="KW-0375">Hydrogen ion transport</keyword>
<comment type="subcellular location">
    <subcellularLocation>
        <location evidence="11 12">Cell membrane</location>
        <topology evidence="11 12">Multi-pass membrane protein</topology>
    </subcellularLocation>
    <subcellularLocation>
        <location evidence="1">Membrane</location>
        <topology evidence="1">Multi-pass membrane protein</topology>
    </subcellularLocation>
</comment>
<dbReference type="PANTHER" id="PTHR11410">
    <property type="entry name" value="ATP SYNTHASE SUBUNIT A"/>
    <property type="match status" value="1"/>
</dbReference>
<feature type="transmembrane region" description="Helical" evidence="11">
    <location>
        <begin position="233"/>
        <end position="257"/>
    </location>
</feature>
<dbReference type="Gene3D" id="1.20.120.220">
    <property type="entry name" value="ATP synthase, F0 complex, subunit A"/>
    <property type="match status" value="1"/>
</dbReference>
<feature type="transmembrane region" description="Helical" evidence="11">
    <location>
        <begin position="117"/>
        <end position="137"/>
    </location>
</feature>
<feature type="transmembrane region" description="Helical" evidence="11">
    <location>
        <begin position="59"/>
        <end position="76"/>
    </location>
</feature>
<feature type="transmembrane region" description="Helical" evidence="11">
    <location>
        <begin position="264"/>
        <end position="286"/>
    </location>
</feature>
<dbReference type="EMBL" id="MFIV01000154">
    <property type="protein sequence ID" value="OGF98186.1"/>
    <property type="molecule type" value="Genomic_DNA"/>
</dbReference>
<dbReference type="SUPFAM" id="SSF81336">
    <property type="entry name" value="F1F0 ATP synthase subunit A"/>
    <property type="match status" value="1"/>
</dbReference>
<dbReference type="GO" id="GO:0046933">
    <property type="term" value="F:proton-transporting ATP synthase activity, rotational mechanism"/>
    <property type="evidence" value="ECO:0007669"/>
    <property type="project" value="UniProtKB-UniRule"/>
</dbReference>
<name>A0A1F5YDY1_9BACT</name>
<keyword evidence="7 11" id="KW-1133">Transmembrane helix</keyword>
<comment type="similarity">
    <text evidence="2 11 12">Belongs to the ATPase A chain family.</text>
</comment>
<dbReference type="GO" id="GO:0045259">
    <property type="term" value="C:proton-transporting ATP synthase complex"/>
    <property type="evidence" value="ECO:0007669"/>
    <property type="project" value="UniProtKB-KW"/>
</dbReference>
<evidence type="ECO:0000313" key="15">
    <source>
        <dbReference type="Proteomes" id="UP000176992"/>
    </source>
</evidence>
<accession>A0A1F5YDY1</accession>
<feature type="region of interest" description="Disordered" evidence="13">
    <location>
        <begin position="1"/>
        <end position="20"/>
    </location>
</feature>
<evidence type="ECO:0000313" key="14">
    <source>
        <dbReference type="EMBL" id="OGF98186.1"/>
    </source>
</evidence>
<keyword evidence="10 11" id="KW-0066">ATP synthesis</keyword>
<keyword evidence="9 11" id="KW-0472">Membrane</keyword>
<comment type="caution">
    <text evidence="14">The sequence shown here is derived from an EMBL/GenBank/DDBJ whole genome shotgun (WGS) entry which is preliminary data.</text>
</comment>
<feature type="compositionally biased region" description="Low complexity" evidence="13">
    <location>
        <begin position="1"/>
        <end position="18"/>
    </location>
</feature>
<dbReference type="AlphaFoldDB" id="A0A1F5YDY1"/>
<evidence type="ECO:0000256" key="10">
    <source>
        <dbReference type="ARBA" id="ARBA00023310"/>
    </source>
</evidence>
<proteinExistence type="inferred from homology"/>
<evidence type="ECO:0000256" key="4">
    <source>
        <dbReference type="ARBA" id="ARBA00022547"/>
    </source>
</evidence>
<dbReference type="NCBIfam" id="TIGR01131">
    <property type="entry name" value="ATP_synt_6_or_A"/>
    <property type="match status" value="1"/>
</dbReference>
<evidence type="ECO:0000256" key="8">
    <source>
        <dbReference type="ARBA" id="ARBA00023065"/>
    </source>
</evidence>
<dbReference type="InterPro" id="IPR023011">
    <property type="entry name" value="ATP_synth_F0_asu_AS"/>
</dbReference>
<evidence type="ECO:0000256" key="5">
    <source>
        <dbReference type="ARBA" id="ARBA00022692"/>
    </source>
</evidence>
<sequence>MAVSEHASAAASEHSGAAPDPGEIMQELIEHGFDKPIIPIGWHPFGWQWLDLSITKMTLNMWIAGLLIFLLFRYLARRPITGKSNGGRFLNFLEPFVIYVRSEMVYQNMGEKLGRKFLPLFLTQFFFILFCNLLGLIPVPHFEVLGVEFPGLGTATANLAVCAGLSLTTLFTIFAMGMLEQGPVKYWKHLVPPGIPVLLIPMLFPIEVVGIFIKSFALTIRLFANMVSGHLVIFTFIGLIFIFHSYLVALPAVLFALFIYVLELFVAFLQAFIFTLLSIIFVNMAVHPEH</sequence>
<dbReference type="Proteomes" id="UP000176992">
    <property type="component" value="Unassembled WGS sequence"/>
</dbReference>
<evidence type="ECO:0000256" key="11">
    <source>
        <dbReference type="HAMAP-Rule" id="MF_01393"/>
    </source>
</evidence>
<feature type="transmembrane region" description="Helical" evidence="11">
    <location>
        <begin position="157"/>
        <end position="179"/>
    </location>
</feature>
<dbReference type="Pfam" id="PF00119">
    <property type="entry name" value="ATP-synt_A"/>
    <property type="match status" value="1"/>
</dbReference>
<dbReference type="InterPro" id="IPR000568">
    <property type="entry name" value="ATP_synth_F0_asu"/>
</dbReference>
<keyword evidence="4 11" id="KW-0138">CF(0)</keyword>
<feature type="transmembrane region" description="Helical" evidence="11">
    <location>
        <begin position="191"/>
        <end position="213"/>
    </location>
</feature>
<keyword evidence="11" id="KW-1003">Cell membrane</keyword>
<dbReference type="InterPro" id="IPR045083">
    <property type="entry name" value="ATP_synth_F0_asu_bact/mt"/>
</dbReference>
<dbReference type="PANTHER" id="PTHR11410:SF0">
    <property type="entry name" value="ATP SYNTHASE SUBUNIT A"/>
    <property type="match status" value="1"/>
</dbReference>
<comment type="function">
    <text evidence="11 12">Key component of the proton channel; it plays a direct role in the translocation of protons across the membrane.</text>
</comment>
<evidence type="ECO:0000256" key="12">
    <source>
        <dbReference type="RuleBase" id="RU000483"/>
    </source>
</evidence>
<protein>
    <recommendedName>
        <fullName evidence="11 12">ATP synthase subunit a</fullName>
    </recommendedName>
    <alternativeName>
        <fullName evidence="11">ATP synthase F0 sector subunit a</fullName>
    </alternativeName>
    <alternativeName>
        <fullName evidence="11">F-ATPase subunit 6</fullName>
    </alternativeName>
</protein>
<dbReference type="InterPro" id="IPR035908">
    <property type="entry name" value="F0_ATP_A_sf"/>
</dbReference>
<keyword evidence="5 11" id="KW-0812">Transmembrane</keyword>
<gene>
    <name evidence="11" type="primary">atpB</name>
    <name evidence="14" type="ORF">A2Z86_02725</name>
</gene>
<evidence type="ECO:0000256" key="1">
    <source>
        <dbReference type="ARBA" id="ARBA00004141"/>
    </source>
</evidence>
<keyword evidence="8 11" id="KW-0406">Ion transport</keyword>
<evidence type="ECO:0000256" key="7">
    <source>
        <dbReference type="ARBA" id="ARBA00022989"/>
    </source>
</evidence>
<keyword evidence="3 11" id="KW-0813">Transport</keyword>
<evidence type="ECO:0000256" key="3">
    <source>
        <dbReference type="ARBA" id="ARBA00022448"/>
    </source>
</evidence>
<dbReference type="CDD" id="cd00310">
    <property type="entry name" value="ATP-synt_Fo_a_6"/>
    <property type="match status" value="1"/>
</dbReference>
<evidence type="ECO:0000256" key="2">
    <source>
        <dbReference type="ARBA" id="ARBA00006810"/>
    </source>
</evidence>
<organism evidence="14 15">
    <name type="scientific">Candidatus Glassbacteria bacterium GWA2_58_10</name>
    <dbReference type="NCBI Taxonomy" id="1817865"/>
    <lineage>
        <taxon>Bacteria</taxon>
        <taxon>Candidatus Glassiibacteriota</taxon>
    </lineage>
</organism>
<reference evidence="14 15" key="1">
    <citation type="journal article" date="2016" name="Nat. Commun.">
        <title>Thousands of microbial genomes shed light on interconnected biogeochemical processes in an aquifer system.</title>
        <authorList>
            <person name="Anantharaman K."/>
            <person name="Brown C.T."/>
            <person name="Hug L.A."/>
            <person name="Sharon I."/>
            <person name="Castelle C.J."/>
            <person name="Probst A.J."/>
            <person name="Thomas B.C."/>
            <person name="Singh A."/>
            <person name="Wilkins M.J."/>
            <person name="Karaoz U."/>
            <person name="Brodie E.L."/>
            <person name="Williams K.H."/>
            <person name="Hubbard S.S."/>
            <person name="Banfield J.F."/>
        </authorList>
    </citation>
    <scope>NUCLEOTIDE SEQUENCE [LARGE SCALE GENOMIC DNA]</scope>
</reference>
<dbReference type="PRINTS" id="PR00123">
    <property type="entry name" value="ATPASEA"/>
</dbReference>
<dbReference type="GO" id="GO:0005886">
    <property type="term" value="C:plasma membrane"/>
    <property type="evidence" value="ECO:0007669"/>
    <property type="project" value="UniProtKB-SubCell"/>
</dbReference>
<evidence type="ECO:0000256" key="9">
    <source>
        <dbReference type="ARBA" id="ARBA00023136"/>
    </source>
</evidence>
<dbReference type="HAMAP" id="MF_01393">
    <property type="entry name" value="ATP_synth_a_bact"/>
    <property type="match status" value="1"/>
</dbReference>
<evidence type="ECO:0000256" key="13">
    <source>
        <dbReference type="SAM" id="MobiDB-lite"/>
    </source>
</evidence>